<dbReference type="KEGG" id="pno:SNOG_14764"/>
<dbReference type="VEuPathDB" id="FungiDB:JI435_147640"/>
<dbReference type="RefSeq" id="XP_001804946.1">
    <property type="nucleotide sequence ID" value="XM_001804894.1"/>
</dbReference>
<organism evidence="1 2">
    <name type="scientific">Phaeosphaeria nodorum (strain SN15 / ATCC MYA-4574 / FGSC 10173)</name>
    <name type="common">Glume blotch fungus</name>
    <name type="synonym">Parastagonospora nodorum</name>
    <dbReference type="NCBI Taxonomy" id="321614"/>
    <lineage>
        <taxon>Eukaryota</taxon>
        <taxon>Fungi</taxon>
        <taxon>Dikarya</taxon>
        <taxon>Ascomycota</taxon>
        <taxon>Pezizomycotina</taxon>
        <taxon>Dothideomycetes</taxon>
        <taxon>Pleosporomycetidae</taxon>
        <taxon>Pleosporales</taxon>
        <taxon>Pleosporineae</taxon>
        <taxon>Phaeosphaeriaceae</taxon>
        <taxon>Parastagonospora</taxon>
    </lineage>
</organism>
<dbReference type="GeneID" id="5981872"/>
<dbReference type="AlphaFoldDB" id="Q0U0Q5"/>
<name>Q0U0Q5_PHANO</name>
<protein>
    <submittedName>
        <fullName evidence="1">Uncharacterized protein</fullName>
    </submittedName>
</protein>
<dbReference type="Proteomes" id="UP000001055">
    <property type="component" value="Unassembled WGS sequence"/>
</dbReference>
<evidence type="ECO:0000313" key="1">
    <source>
        <dbReference type="EMBL" id="EAT77956.2"/>
    </source>
</evidence>
<sequence length="93" mass="9953">MDKSNMATEGSYTGKLALATLAADLGVTAGVLKVVLEEAFDIMQDTNTGAPGLFLHMALARRGYQVDGQVLYTKISQFRNIFARSLSDAPGQN</sequence>
<accession>Q0U0Q5</accession>
<dbReference type="InParanoid" id="Q0U0Q5"/>
<dbReference type="EMBL" id="CH445357">
    <property type="protein sequence ID" value="EAT77956.2"/>
    <property type="molecule type" value="Genomic_DNA"/>
</dbReference>
<evidence type="ECO:0000313" key="2">
    <source>
        <dbReference type="Proteomes" id="UP000001055"/>
    </source>
</evidence>
<proteinExistence type="predicted"/>
<gene>
    <name evidence="1" type="ORF">SNOG_14764</name>
</gene>
<reference evidence="2" key="1">
    <citation type="journal article" date="2007" name="Plant Cell">
        <title>Dothideomycete-plant interactions illuminated by genome sequencing and EST analysis of the wheat pathogen Stagonospora nodorum.</title>
        <authorList>
            <person name="Hane J.K."/>
            <person name="Lowe R.G."/>
            <person name="Solomon P.S."/>
            <person name="Tan K.C."/>
            <person name="Schoch C.L."/>
            <person name="Spatafora J.W."/>
            <person name="Crous P.W."/>
            <person name="Kodira C."/>
            <person name="Birren B.W."/>
            <person name="Galagan J.E."/>
            <person name="Torriani S.F."/>
            <person name="McDonald B.A."/>
            <person name="Oliver R.P."/>
        </authorList>
    </citation>
    <scope>NUCLEOTIDE SEQUENCE [LARGE SCALE GENOMIC DNA]</scope>
    <source>
        <strain evidence="2">SN15 / ATCC MYA-4574 / FGSC 10173</strain>
    </source>
</reference>